<protein>
    <recommendedName>
        <fullName evidence="7">Non-structural maintenance of chromosomes element 4</fullName>
    </recommendedName>
</protein>
<sequence length="465" mass="52301">MANSSILFSDLKSGQCSSTLEGRLLRFWVLSSYIDVHALFGLGLAGKWQRKVKRESEATGEGNGRRDVDESAKKEKQKNKGVDDSVPIDEPPTQDEEQGIYERRILRSQYLALIHKISGTYSLSLSCSLIDFACFVLKIRAFCFVFADSKDDLTRVDSDKFSRIFSEFENLHQKVQKPREQVADAEAFLDIANTIMSSVKSHSTNGVSPAEFVNALVNGFGQTSLGVDETAPVSIKWKDLGLAVCSTVFVSCGCSTMLGPMNTELKERKRAVYRKRTKPGEGVRPEEVDDTQSEEKTDTDKNMAIMFNILRQKKRVRLESLVLNRRSFAQTVENLFALSFLAKDGRVEIIVDKTGSHFSLPRNAPAANLVMSGEVIYNHFVFRFDFKDWKLMSEMVPMGEELMPHREIAIASSSCPSDFPQDSQTTPIRKFSRNRGLVVREDTVVEDSPDIEGDGTRKRCKRRLA</sequence>
<dbReference type="AlphaFoldDB" id="A0A816L961"/>
<dbReference type="GO" id="GO:0006310">
    <property type="term" value="P:DNA recombination"/>
    <property type="evidence" value="ECO:0007669"/>
    <property type="project" value="UniProtKB-UniRule"/>
</dbReference>
<dbReference type="PANTHER" id="PTHR16140:SF19">
    <property type="entry name" value="NON-STRUCTURAL MAINTENANCE OF CHROMOSOMES ELEMENT 4"/>
    <property type="match status" value="1"/>
</dbReference>
<evidence type="ECO:0000256" key="2">
    <source>
        <dbReference type="ARBA" id="ARBA00008997"/>
    </source>
</evidence>
<dbReference type="EMBL" id="HG994369">
    <property type="protein sequence ID" value="CAF1929400.1"/>
    <property type="molecule type" value="Genomic_DNA"/>
</dbReference>
<evidence type="ECO:0000256" key="8">
    <source>
        <dbReference type="SAM" id="MobiDB-lite"/>
    </source>
</evidence>
<evidence type="ECO:0000256" key="3">
    <source>
        <dbReference type="ARBA" id="ARBA00022763"/>
    </source>
</evidence>
<keyword evidence="5 7" id="KW-0234">DNA repair</keyword>
<evidence type="ECO:0000256" key="6">
    <source>
        <dbReference type="ARBA" id="ARBA00023242"/>
    </source>
</evidence>
<evidence type="ECO:0000259" key="9">
    <source>
        <dbReference type="Pfam" id="PF08743"/>
    </source>
</evidence>
<dbReference type="InterPro" id="IPR014854">
    <property type="entry name" value="Nse4_C"/>
</dbReference>
<dbReference type="GO" id="GO:0006281">
    <property type="term" value="P:DNA repair"/>
    <property type="evidence" value="ECO:0007669"/>
    <property type="project" value="UniProtKB-UniRule"/>
</dbReference>
<organism evidence="10">
    <name type="scientific">Brassica napus</name>
    <name type="common">Rape</name>
    <dbReference type="NCBI Taxonomy" id="3708"/>
    <lineage>
        <taxon>Eukaryota</taxon>
        <taxon>Viridiplantae</taxon>
        <taxon>Streptophyta</taxon>
        <taxon>Embryophyta</taxon>
        <taxon>Tracheophyta</taxon>
        <taxon>Spermatophyta</taxon>
        <taxon>Magnoliopsida</taxon>
        <taxon>eudicotyledons</taxon>
        <taxon>Gunneridae</taxon>
        <taxon>Pentapetalae</taxon>
        <taxon>rosids</taxon>
        <taxon>malvids</taxon>
        <taxon>Brassicales</taxon>
        <taxon>Brassicaceae</taxon>
        <taxon>Brassiceae</taxon>
        <taxon>Brassica</taxon>
    </lineage>
</organism>
<comment type="function">
    <text evidence="7">Component of the SMC5-SMC6 complex, that promotes sister chromatid alignment after DNA damage and facilitates double-stranded DNA breaks (DSBs) repair via homologous recombination between sister chromatids.</text>
</comment>
<feature type="region of interest" description="Disordered" evidence="8">
    <location>
        <begin position="55"/>
        <end position="99"/>
    </location>
</feature>
<dbReference type="PANTHER" id="PTHR16140">
    <property type="entry name" value="NON-STRUCTURAL MAINTENANCE OF CHROMOSOMES ELEMENT 4"/>
    <property type="match status" value="1"/>
</dbReference>
<evidence type="ECO:0000256" key="5">
    <source>
        <dbReference type="ARBA" id="ARBA00023204"/>
    </source>
</evidence>
<comment type="similarity">
    <text evidence="2 7">Belongs to the NSE4 family.</text>
</comment>
<keyword evidence="4 7" id="KW-0233">DNA recombination</keyword>
<comment type="subunit">
    <text evidence="7">Component of the SMC5-SMC6 complex.</text>
</comment>
<reference evidence="10" key="1">
    <citation type="submission" date="2021-01" db="EMBL/GenBank/DDBJ databases">
        <authorList>
            <consortium name="Genoscope - CEA"/>
            <person name="William W."/>
        </authorList>
    </citation>
    <scope>NUCLEOTIDE SEQUENCE</scope>
</reference>
<feature type="region of interest" description="Disordered" evidence="8">
    <location>
        <begin position="272"/>
        <end position="297"/>
    </location>
</feature>
<evidence type="ECO:0000313" key="10">
    <source>
        <dbReference type="EMBL" id="CAF1929400.1"/>
    </source>
</evidence>
<evidence type="ECO:0000256" key="7">
    <source>
        <dbReference type="RuleBase" id="RU365071"/>
    </source>
</evidence>
<name>A0A816L961_BRANA</name>
<keyword evidence="6 7" id="KW-0539">Nucleus</keyword>
<accession>A0A816L961</accession>
<dbReference type="GO" id="GO:0030915">
    <property type="term" value="C:Smc5-Smc6 complex"/>
    <property type="evidence" value="ECO:0007669"/>
    <property type="project" value="UniProtKB-UniRule"/>
</dbReference>
<gene>
    <name evidence="10" type="ORF">DARMORV10_C05P33000.1</name>
</gene>
<comment type="subcellular location">
    <subcellularLocation>
        <location evidence="1 7">Nucleus</location>
    </subcellularLocation>
</comment>
<feature type="domain" description="Non-structural maintenance of chromosome element 4 C-terminal" evidence="9">
    <location>
        <begin position="316"/>
        <end position="403"/>
    </location>
</feature>
<feature type="compositionally biased region" description="Basic and acidic residues" evidence="8">
    <location>
        <begin position="63"/>
        <end position="83"/>
    </location>
</feature>
<keyword evidence="3 7" id="KW-0227">DNA damage</keyword>
<evidence type="ECO:0000256" key="4">
    <source>
        <dbReference type="ARBA" id="ARBA00023172"/>
    </source>
</evidence>
<dbReference type="GO" id="GO:0005634">
    <property type="term" value="C:nucleus"/>
    <property type="evidence" value="ECO:0007669"/>
    <property type="project" value="UniProtKB-SubCell"/>
</dbReference>
<dbReference type="Pfam" id="PF08743">
    <property type="entry name" value="Nse4_C"/>
    <property type="match status" value="1"/>
</dbReference>
<dbReference type="InterPro" id="IPR027786">
    <property type="entry name" value="Nse4/EID"/>
</dbReference>
<dbReference type="Proteomes" id="UP001295469">
    <property type="component" value="Chromosome C05"/>
</dbReference>
<proteinExistence type="inferred from homology"/>
<evidence type="ECO:0000256" key="1">
    <source>
        <dbReference type="ARBA" id="ARBA00004123"/>
    </source>
</evidence>